<evidence type="ECO:0000313" key="1">
    <source>
        <dbReference type="EMBL" id="SNX99341.1"/>
    </source>
</evidence>
<name>A0A285EMX5_9ACTN</name>
<dbReference type="AlphaFoldDB" id="A0A285EMX5"/>
<evidence type="ECO:0000313" key="2">
    <source>
        <dbReference type="Proteomes" id="UP000219514"/>
    </source>
</evidence>
<organism evidence="1 2">
    <name type="scientific">Geodermatophilus sabuli</name>
    <dbReference type="NCBI Taxonomy" id="1564158"/>
    <lineage>
        <taxon>Bacteria</taxon>
        <taxon>Bacillati</taxon>
        <taxon>Actinomycetota</taxon>
        <taxon>Actinomycetes</taxon>
        <taxon>Geodermatophilales</taxon>
        <taxon>Geodermatophilaceae</taxon>
        <taxon>Geodermatophilus</taxon>
    </lineage>
</organism>
<gene>
    <name evidence="1" type="ORF">SAMN06893097_11748</name>
</gene>
<protein>
    <submittedName>
        <fullName evidence="1">Uncharacterized protein</fullName>
    </submittedName>
</protein>
<dbReference type="Proteomes" id="UP000219514">
    <property type="component" value="Unassembled WGS sequence"/>
</dbReference>
<proteinExistence type="predicted"/>
<sequence length="29" mass="3293">MTRYLAPYHPDAAGMRAVVDAVVEHLRRP</sequence>
<accession>A0A285EMX5</accession>
<dbReference type="EMBL" id="OBDO01000017">
    <property type="protein sequence ID" value="SNX99341.1"/>
    <property type="molecule type" value="Genomic_DNA"/>
</dbReference>
<keyword evidence="2" id="KW-1185">Reference proteome</keyword>
<reference evidence="1 2" key="1">
    <citation type="submission" date="2017-09" db="EMBL/GenBank/DDBJ databases">
        <authorList>
            <person name="Ehlers B."/>
            <person name="Leendertz F.H."/>
        </authorList>
    </citation>
    <scope>NUCLEOTIDE SEQUENCE [LARGE SCALE GENOMIC DNA]</scope>
    <source>
        <strain evidence="1 2">DSM 46844</strain>
    </source>
</reference>